<dbReference type="Proteomes" id="UP000092713">
    <property type="component" value="Unassembled WGS sequence"/>
</dbReference>
<evidence type="ECO:0000313" key="1">
    <source>
        <dbReference type="EMBL" id="OBV41671.1"/>
    </source>
</evidence>
<protein>
    <recommendedName>
        <fullName evidence="3">DUF2971 domain-containing protein</fullName>
    </recommendedName>
</protein>
<keyword evidence="2" id="KW-1185">Reference proteome</keyword>
<comment type="caution">
    <text evidence="1">The sequence shown here is derived from an EMBL/GenBank/DDBJ whole genome shotgun (WGS) entry which is preliminary data.</text>
</comment>
<sequence>MNSLEENVGDSYPSHFFKYTPIEGWLPSLLCGDSLLFSSRLSFNDPFDSRPGFKVTLETKEGRTFMQSKLRSRTQLKPAQRIMHLRRLEQLQKRQTTDSNEGVNTLLDSAGILSLATSWENPLLWAHYAKHHKGICIGFHSNIGIFRLAHKINYEEMMPILRRPQDTPQQMLDKTFLTKSKCWEYENEWRIIKPKQTQYEKDVTFSTNEELKRLMLDCNGPGIYKFDKDSIESVTIGMRTPKEDEDFVKETMKNLGNHVPLYKIEALGMTYELRRKLIGVY</sequence>
<name>A0A1A7C6Y6_9BURK</name>
<accession>A0A1A7C6Y6</accession>
<organism evidence="1 2">
    <name type="scientific">Janthinobacterium psychrotolerans</name>
    <dbReference type="NCBI Taxonomy" id="1747903"/>
    <lineage>
        <taxon>Bacteria</taxon>
        <taxon>Pseudomonadati</taxon>
        <taxon>Pseudomonadota</taxon>
        <taxon>Betaproteobacteria</taxon>
        <taxon>Burkholderiales</taxon>
        <taxon>Oxalobacteraceae</taxon>
        <taxon>Janthinobacterium</taxon>
    </lineage>
</organism>
<dbReference type="EMBL" id="LOCQ01000021">
    <property type="protein sequence ID" value="OBV41671.1"/>
    <property type="molecule type" value="Genomic_DNA"/>
</dbReference>
<gene>
    <name evidence="1" type="ORF">ASR47_10426</name>
</gene>
<evidence type="ECO:0000313" key="2">
    <source>
        <dbReference type="Proteomes" id="UP000092713"/>
    </source>
</evidence>
<proteinExistence type="predicted"/>
<dbReference type="STRING" id="1747903.ASR47_10426"/>
<evidence type="ECO:0008006" key="3">
    <source>
        <dbReference type="Google" id="ProtNLM"/>
    </source>
</evidence>
<dbReference type="RefSeq" id="WP_082988617.1">
    <property type="nucleotide sequence ID" value="NZ_LOCQ01000021.1"/>
</dbReference>
<dbReference type="OrthoDB" id="4119964at2"/>
<reference evidence="1 2" key="1">
    <citation type="submission" date="2016-04" db="EMBL/GenBank/DDBJ databases">
        <title>Draft genome sequence of Janthinobacterium psychrotolerans sp. nov., isolated from freshwater sediments in Denmark.</title>
        <authorList>
            <person name="Gong X."/>
            <person name="Skrivergaard S."/>
            <person name="Korsgaard B.S."/>
            <person name="Schreiber L."/>
            <person name="Marshall I.P."/>
            <person name="Finster K."/>
            <person name="Schramm A."/>
        </authorList>
    </citation>
    <scope>NUCLEOTIDE SEQUENCE [LARGE SCALE GENOMIC DNA]</scope>
    <source>
        <strain evidence="1 2">S3-2</strain>
    </source>
</reference>
<dbReference type="AlphaFoldDB" id="A0A1A7C6Y6"/>